<evidence type="ECO:0000259" key="12">
    <source>
        <dbReference type="Pfam" id="PF06574"/>
    </source>
</evidence>
<dbReference type="GO" id="GO:0008531">
    <property type="term" value="F:riboflavin kinase activity"/>
    <property type="evidence" value="ECO:0007669"/>
    <property type="project" value="TreeGrafter"/>
</dbReference>
<accession>A0A159Z7B6</accession>
<evidence type="ECO:0000313" key="14">
    <source>
        <dbReference type="Proteomes" id="UP000076128"/>
    </source>
</evidence>
<evidence type="ECO:0000256" key="7">
    <source>
        <dbReference type="ARBA" id="ARBA00022695"/>
    </source>
</evidence>
<dbReference type="AlphaFoldDB" id="A0A159Z7B6"/>
<dbReference type="CDD" id="cd02064">
    <property type="entry name" value="FAD_synthetase_N"/>
    <property type="match status" value="1"/>
</dbReference>
<dbReference type="KEGG" id="daa:AKL17_3236"/>
<dbReference type="GO" id="GO:0003919">
    <property type="term" value="F:FMN adenylyltransferase activity"/>
    <property type="evidence" value="ECO:0007669"/>
    <property type="project" value="UniProtKB-EC"/>
</dbReference>
<keyword evidence="4" id="KW-0285">Flavoprotein</keyword>
<dbReference type="PANTHER" id="PTHR22749:SF6">
    <property type="entry name" value="RIBOFLAVIN KINASE"/>
    <property type="match status" value="1"/>
</dbReference>
<dbReference type="Proteomes" id="UP000076128">
    <property type="component" value="Chromosome"/>
</dbReference>
<comment type="catalytic activity">
    <reaction evidence="11">
        <text>FMN + ATP + H(+) = FAD + diphosphate</text>
        <dbReference type="Rhea" id="RHEA:17237"/>
        <dbReference type="ChEBI" id="CHEBI:15378"/>
        <dbReference type="ChEBI" id="CHEBI:30616"/>
        <dbReference type="ChEBI" id="CHEBI:33019"/>
        <dbReference type="ChEBI" id="CHEBI:57692"/>
        <dbReference type="ChEBI" id="CHEBI:58210"/>
        <dbReference type="EC" id="2.7.7.2"/>
    </reaction>
</comment>
<keyword evidence="10" id="KW-0067">ATP-binding</keyword>
<dbReference type="EMBL" id="CP012661">
    <property type="protein sequence ID" value="AMY70468.1"/>
    <property type="molecule type" value="Genomic_DNA"/>
</dbReference>
<dbReference type="UniPathway" id="UPA00277">
    <property type="reaction ID" value="UER00407"/>
</dbReference>
<evidence type="ECO:0000256" key="2">
    <source>
        <dbReference type="ARBA" id="ARBA00010214"/>
    </source>
</evidence>
<comment type="pathway">
    <text evidence="1">Cofactor biosynthesis; FAD biosynthesis; FAD from FMN: step 1/1.</text>
</comment>
<sequence length="260" mass="26989">MTDGTAPLPAGLRGAVMLLGSFDGMHRGHAALVAAGRAEAARRGAPLAILQCDPHPRAHFAGPSRFRICPGLAQARLIAEAGIDLIYGPRFDAGFAVTPAEGFVTDLLLARLHIGGVIVGNDFRFGCARKGDPGLLRALGTRHGFSVTVVADELAGGSRVSSTAIRAAITAGRIDEAQRLLGHVWTTQIWRSATGWRFADDQILPPSGIWPVTALDGAGRPLTAARLVLGQGGTACADLPAQTALLSWQAPATIPSGDTE</sequence>
<evidence type="ECO:0000313" key="13">
    <source>
        <dbReference type="EMBL" id="AMY70468.1"/>
    </source>
</evidence>
<protein>
    <recommendedName>
        <fullName evidence="3">FAD synthase</fullName>
        <ecNumber evidence="3">2.7.7.2</ecNumber>
    </recommendedName>
</protein>
<keyword evidence="5" id="KW-0288">FMN</keyword>
<keyword evidence="9" id="KW-0274">FAD</keyword>
<keyword evidence="8" id="KW-0547">Nucleotide-binding</keyword>
<organism evidence="13 14">
    <name type="scientific">Frigidibacter mobilis</name>
    <dbReference type="NCBI Taxonomy" id="1335048"/>
    <lineage>
        <taxon>Bacteria</taxon>
        <taxon>Pseudomonadati</taxon>
        <taxon>Pseudomonadota</taxon>
        <taxon>Alphaproteobacteria</taxon>
        <taxon>Rhodobacterales</taxon>
        <taxon>Paracoccaceae</taxon>
        <taxon>Frigidibacter</taxon>
    </lineage>
</organism>
<dbReference type="STRING" id="1335048.AKL17_3236"/>
<dbReference type="EC" id="2.7.7.2" evidence="3"/>
<keyword evidence="14" id="KW-1185">Reference proteome</keyword>
<reference evidence="13 14" key="1">
    <citation type="submission" date="2015-09" db="EMBL/GenBank/DDBJ databases">
        <title>Complete genome sequence of Defluviimonas alba cai42t isolated from an oilfield in Xinjiang.</title>
        <authorList>
            <person name="Geng S."/>
            <person name="Pan X."/>
            <person name="Wu X."/>
        </authorList>
    </citation>
    <scope>NUCLEOTIDE SEQUENCE [LARGE SCALE GENOMIC DNA]</scope>
    <source>
        <strain evidence="14">cai42</strain>
    </source>
</reference>
<dbReference type="InterPro" id="IPR023468">
    <property type="entry name" value="Riboflavin_kinase"/>
</dbReference>
<evidence type="ECO:0000256" key="4">
    <source>
        <dbReference type="ARBA" id="ARBA00022630"/>
    </source>
</evidence>
<dbReference type="InterPro" id="IPR015864">
    <property type="entry name" value="FAD_synthase"/>
</dbReference>
<feature type="domain" description="FAD synthetase" evidence="12">
    <location>
        <begin position="12"/>
        <end position="164"/>
    </location>
</feature>
<evidence type="ECO:0000256" key="3">
    <source>
        <dbReference type="ARBA" id="ARBA00012393"/>
    </source>
</evidence>
<gene>
    <name evidence="13" type="ORF">AKL17_3236</name>
</gene>
<dbReference type="GO" id="GO:0005524">
    <property type="term" value="F:ATP binding"/>
    <property type="evidence" value="ECO:0007669"/>
    <property type="project" value="UniProtKB-KW"/>
</dbReference>
<name>A0A159Z7B6_9RHOB</name>
<dbReference type="InterPro" id="IPR014729">
    <property type="entry name" value="Rossmann-like_a/b/a_fold"/>
</dbReference>
<evidence type="ECO:0000256" key="1">
    <source>
        <dbReference type="ARBA" id="ARBA00004726"/>
    </source>
</evidence>
<evidence type="ECO:0000256" key="8">
    <source>
        <dbReference type="ARBA" id="ARBA00022741"/>
    </source>
</evidence>
<keyword evidence="7" id="KW-0548">Nucleotidyltransferase</keyword>
<evidence type="ECO:0000256" key="9">
    <source>
        <dbReference type="ARBA" id="ARBA00022827"/>
    </source>
</evidence>
<keyword evidence="6" id="KW-0808">Transferase</keyword>
<dbReference type="Pfam" id="PF06574">
    <property type="entry name" value="FAD_syn"/>
    <property type="match status" value="1"/>
</dbReference>
<comment type="similarity">
    <text evidence="2">Belongs to the RibF family.</text>
</comment>
<evidence type="ECO:0000256" key="11">
    <source>
        <dbReference type="ARBA" id="ARBA00049494"/>
    </source>
</evidence>
<evidence type="ECO:0000256" key="10">
    <source>
        <dbReference type="ARBA" id="ARBA00022840"/>
    </source>
</evidence>
<dbReference type="GO" id="GO:0009398">
    <property type="term" value="P:FMN biosynthetic process"/>
    <property type="evidence" value="ECO:0007669"/>
    <property type="project" value="TreeGrafter"/>
</dbReference>
<dbReference type="GO" id="GO:0006747">
    <property type="term" value="P:FAD biosynthetic process"/>
    <property type="evidence" value="ECO:0007669"/>
    <property type="project" value="UniProtKB-UniPathway"/>
</dbReference>
<evidence type="ECO:0000256" key="5">
    <source>
        <dbReference type="ARBA" id="ARBA00022643"/>
    </source>
</evidence>
<dbReference type="Gene3D" id="3.40.50.620">
    <property type="entry name" value="HUPs"/>
    <property type="match status" value="1"/>
</dbReference>
<evidence type="ECO:0000256" key="6">
    <source>
        <dbReference type="ARBA" id="ARBA00022679"/>
    </source>
</evidence>
<proteinExistence type="inferred from homology"/>
<dbReference type="PANTHER" id="PTHR22749">
    <property type="entry name" value="RIBOFLAVIN KINASE/FMN ADENYLYLTRANSFERASE"/>
    <property type="match status" value="1"/>
</dbReference>
<dbReference type="SUPFAM" id="SSF52374">
    <property type="entry name" value="Nucleotidylyl transferase"/>
    <property type="match status" value="1"/>
</dbReference>
<dbReference type="GO" id="GO:0009231">
    <property type="term" value="P:riboflavin biosynthetic process"/>
    <property type="evidence" value="ECO:0007669"/>
    <property type="project" value="InterPro"/>
</dbReference>